<accession>A0A2I1GZ00</accession>
<dbReference type="OrthoDB" id="10316242at2759"/>
<reference evidence="1 2" key="1">
    <citation type="submission" date="2015-10" db="EMBL/GenBank/DDBJ databases">
        <title>Genome analyses suggest a sexual origin of heterokaryosis in a supposedly ancient asexual fungus.</title>
        <authorList>
            <person name="Ropars J."/>
            <person name="Sedzielewska K."/>
            <person name="Noel J."/>
            <person name="Charron P."/>
            <person name="Farinelli L."/>
            <person name="Marton T."/>
            <person name="Kruger M."/>
            <person name="Pelin A."/>
            <person name="Brachmann A."/>
            <person name="Corradi N."/>
        </authorList>
    </citation>
    <scope>NUCLEOTIDE SEQUENCE [LARGE SCALE GENOMIC DNA]</scope>
    <source>
        <strain evidence="1 2">A4</strain>
    </source>
</reference>
<keyword evidence="2" id="KW-1185">Reference proteome</keyword>
<dbReference type="Proteomes" id="UP000234323">
    <property type="component" value="Unassembled WGS sequence"/>
</dbReference>
<comment type="caution">
    <text evidence="1">The sequence shown here is derived from an EMBL/GenBank/DDBJ whole genome shotgun (WGS) entry which is preliminary data.</text>
</comment>
<protein>
    <submittedName>
        <fullName evidence="1">Uncharacterized protein</fullName>
    </submittedName>
</protein>
<evidence type="ECO:0000313" key="2">
    <source>
        <dbReference type="Proteomes" id="UP000234323"/>
    </source>
</evidence>
<organism evidence="1 2">
    <name type="scientific">Rhizophagus irregularis</name>
    <dbReference type="NCBI Taxonomy" id="588596"/>
    <lineage>
        <taxon>Eukaryota</taxon>
        <taxon>Fungi</taxon>
        <taxon>Fungi incertae sedis</taxon>
        <taxon>Mucoromycota</taxon>
        <taxon>Glomeromycotina</taxon>
        <taxon>Glomeromycetes</taxon>
        <taxon>Glomerales</taxon>
        <taxon>Glomeraceae</taxon>
        <taxon>Rhizophagus</taxon>
    </lineage>
</organism>
<gene>
    <name evidence="1" type="ORF">RhiirA4_469156</name>
</gene>
<sequence>MIEVFLQKAEKYCFQKINRPRNTNEVTIYIKTREQEVNELLSENHLVIIKNSVNECFGETARDSIDDVSKNSMKESWSRIISDLN</sequence>
<dbReference type="EMBL" id="LLXI01001097">
    <property type="protein sequence ID" value="PKY51866.1"/>
    <property type="molecule type" value="Genomic_DNA"/>
</dbReference>
<dbReference type="AlphaFoldDB" id="A0A2I1GZ00"/>
<proteinExistence type="predicted"/>
<name>A0A2I1GZ00_9GLOM</name>
<evidence type="ECO:0000313" key="1">
    <source>
        <dbReference type="EMBL" id="PKY51866.1"/>
    </source>
</evidence>